<proteinExistence type="inferred from homology"/>
<comment type="caution">
    <text evidence="8">Lacks conserved residue(s) required for the propagation of feature annotation.</text>
</comment>
<dbReference type="OrthoDB" id="64220at2759"/>
<protein>
    <recommendedName>
        <fullName evidence="3">folate gamma-glutamyl hydrolase</fullName>
        <ecNumber evidence="3">3.4.19.9</ecNumber>
    </recommendedName>
</protein>
<dbReference type="EMBL" id="SRMA01026722">
    <property type="protein sequence ID" value="TRY74221.1"/>
    <property type="molecule type" value="Genomic_DNA"/>
</dbReference>
<dbReference type="Pfam" id="PF07722">
    <property type="entry name" value="Peptidase_C26"/>
    <property type="match status" value="1"/>
</dbReference>
<keyword evidence="4" id="KW-0964">Secreted</keyword>
<dbReference type="SUPFAM" id="SSF52317">
    <property type="entry name" value="Class I glutamine amidotransferase-like"/>
    <property type="match status" value="1"/>
</dbReference>
<organism evidence="9 10">
    <name type="scientific">Danionella cerebrum</name>
    <dbReference type="NCBI Taxonomy" id="2873325"/>
    <lineage>
        <taxon>Eukaryota</taxon>
        <taxon>Metazoa</taxon>
        <taxon>Chordata</taxon>
        <taxon>Craniata</taxon>
        <taxon>Vertebrata</taxon>
        <taxon>Euteleostomi</taxon>
        <taxon>Actinopterygii</taxon>
        <taxon>Neopterygii</taxon>
        <taxon>Teleostei</taxon>
        <taxon>Ostariophysi</taxon>
        <taxon>Cypriniformes</taxon>
        <taxon>Danionidae</taxon>
        <taxon>Danioninae</taxon>
        <taxon>Danionella</taxon>
    </lineage>
</organism>
<evidence type="ECO:0000256" key="3">
    <source>
        <dbReference type="ARBA" id="ARBA00012886"/>
    </source>
</evidence>
<keyword evidence="10" id="KW-1185">Reference proteome</keyword>
<dbReference type="GO" id="GO:0005576">
    <property type="term" value="C:extracellular region"/>
    <property type="evidence" value="ECO:0007669"/>
    <property type="project" value="UniProtKB-SubCell"/>
</dbReference>
<name>A0A553P955_9TELE</name>
<evidence type="ECO:0000256" key="1">
    <source>
        <dbReference type="ARBA" id="ARBA00004239"/>
    </source>
</evidence>
<dbReference type="PROSITE" id="PS51275">
    <property type="entry name" value="PEPTIDASE_C26_GGH"/>
    <property type="match status" value="1"/>
</dbReference>
<dbReference type="PANTHER" id="PTHR11315">
    <property type="entry name" value="PROTEASE FAMILY C26 GAMMA-GLUTAMYL HYDROLASE"/>
    <property type="match status" value="1"/>
</dbReference>
<gene>
    <name evidence="9" type="ORF">DNTS_033174</name>
</gene>
<sequence>MMEGNDLRDGGGILTQEVVSEVMRKFGKTYIPSSYVKYIESAGARVVPIRLLLIGGAVDLEKSDFAHTAGFYFNLALKSSRIFQRFPSELLKALSEEPLTANFHHYGITEQAFMVNEKLRGFFTVISTNVAQNGLEFVSTMEGRKYPFYGVQWHPEVNRFQWNPRYSFPHSSNAVHVSALLAEFFVNEGRRSSHQFSDPAEESNALIYNYTPLYTANMSAYQQVYFF</sequence>
<comment type="caution">
    <text evidence="9">The sequence shown here is derived from an EMBL/GenBank/DDBJ whole genome shotgun (WGS) entry which is preliminary data.</text>
</comment>
<dbReference type="GO" id="GO:0046900">
    <property type="term" value="P:tetrahydrofolylpolyglutamate metabolic process"/>
    <property type="evidence" value="ECO:0007669"/>
    <property type="project" value="TreeGrafter"/>
</dbReference>
<dbReference type="PANTHER" id="PTHR11315:SF1">
    <property type="entry name" value="FOLATE GAMMA-GLUTAMYL HYDROLASE"/>
    <property type="match status" value="1"/>
</dbReference>
<comment type="subcellular location">
    <subcellularLocation>
        <location evidence="1">Secreted</location>
        <location evidence="1">Extracellular space</location>
    </subcellularLocation>
</comment>
<keyword evidence="5" id="KW-0732">Signal</keyword>
<accession>A0A553P955</accession>
<evidence type="ECO:0000256" key="8">
    <source>
        <dbReference type="PROSITE-ProRule" id="PRU00607"/>
    </source>
</evidence>
<reference evidence="9 10" key="1">
    <citation type="journal article" date="2019" name="Sci. Data">
        <title>Hybrid genome assembly and annotation of Danionella translucida.</title>
        <authorList>
            <person name="Kadobianskyi M."/>
            <person name="Schulze L."/>
            <person name="Schuelke M."/>
            <person name="Judkewitz B."/>
        </authorList>
    </citation>
    <scope>NUCLEOTIDE SEQUENCE [LARGE SCALE GENOMIC DNA]</scope>
    <source>
        <strain evidence="9 10">Bolton</strain>
    </source>
</reference>
<evidence type="ECO:0000256" key="2">
    <source>
        <dbReference type="ARBA" id="ARBA00011083"/>
    </source>
</evidence>
<evidence type="ECO:0000256" key="4">
    <source>
        <dbReference type="ARBA" id="ARBA00022525"/>
    </source>
</evidence>
<dbReference type="AlphaFoldDB" id="A0A553P955"/>
<dbReference type="InterPro" id="IPR015527">
    <property type="entry name" value="Pept_C26_g-glut_hydrolase"/>
</dbReference>
<dbReference type="Proteomes" id="UP000316079">
    <property type="component" value="Unassembled WGS sequence"/>
</dbReference>
<evidence type="ECO:0000256" key="5">
    <source>
        <dbReference type="ARBA" id="ARBA00022729"/>
    </source>
</evidence>
<comment type="similarity">
    <text evidence="2">Belongs to the peptidase C26 family.</text>
</comment>
<dbReference type="InterPro" id="IPR011697">
    <property type="entry name" value="Peptidase_C26"/>
</dbReference>
<dbReference type="Gene3D" id="3.40.50.880">
    <property type="match status" value="2"/>
</dbReference>
<evidence type="ECO:0000256" key="6">
    <source>
        <dbReference type="ARBA" id="ARBA00022801"/>
    </source>
</evidence>
<feature type="active site" description="Proton donor" evidence="7">
    <location>
        <position position="154"/>
    </location>
</feature>
<evidence type="ECO:0000256" key="7">
    <source>
        <dbReference type="PIRSR" id="PIRSR615527-1"/>
    </source>
</evidence>
<dbReference type="EC" id="3.4.19.9" evidence="3"/>
<keyword evidence="6" id="KW-0378">Hydrolase</keyword>
<dbReference type="GO" id="GO:0005773">
    <property type="term" value="C:vacuole"/>
    <property type="evidence" value="ECO:0007669"/>
    <property type="project" value="TreeGrafter"/>
</dbReference>
<evidence type="ECO:0000313" key="10">
    <source>
        <dbReference type="Proteomes" id="UP000316079"/>
    </source>
</evidence>
<dbReference type="InterPro" id="IPR029062">
    <property type="entry name" value="Class_I_gatase-like"/>
</dbReference>
<evidence type="ECO:0000313" key="9">
    <source>
        <dbReference type="EMBL" id="TRY74221.1"/>
    </source>
</evidence>
<dbReference type="GO" id="GO:0034722">
    <property type="term" value="F:gamma-glutamyl-peptidase activity"/>
    <property type="evidence" value="ECO:0007669"/>
    <property type="project" value="UniProtKB-EC"/>
</dbReference>